<dbReference type="InterPro" id="IPR050272">
    <property type="entry name" value="Isochorismatase-like_hydrls"/>
</dbReference>
<dbReference type="AlphaFoldDB" id="A0A0R2DEX9"/>
<accession>A0A0R2DEX9</accession>
<dbReference type="STRING" id="1423803.FD13_GL001746"/>
<dbReference type="SUPFAM" id="SSF52499">
    <property type="entry name" value="Isochorismatase-like hydrolases"/>
    <property type="match status" value="1"/>
</dbReference>
<dbReference type="PANTHER" id="PTHR43540:SF14">
    <property type="entry name" value="ISOCHORISMATASE"/>
    <property type="match status" value="1"/>
</dbReference>
<evidence type="ECO:0000256" key="1">
    <source>
        <dbReference type="ARBA" id="ARBA00006336"/>
    </source>
</evidence>
<dbReference type="Proteomes" id="UP000051589">
    <property type="component" value="Unassembled WGS sequence"/>
</dbReference>
<comment type="similarity">
    <text evidence="1">Belongs to the isochorismatase family.</text>
</comment>
<organism evidence="4 5">
    <name type="scientific">Levilactobacillus senmaizukei DSM 21775 = NBRC 103853</name>
    <dbReference type="NCBI Taxonomy" id="1423803"/>
    <lineage>
        <taxon>Bacteria</taxon>
        <taxon>Bacillati</taxon>
        <taxon>Bacillota</taxon>
        <taxon>Bacilli</taxon>
        <taxon>Lactobacillales</taxon>
        <taxon>Lactobacillaceae</taxon>
        <taxon>Levilactobacillus</taxon>
    </lineage>
</organism>
<dbReference type="Gene3D" id="3.40.50.850">
    <property type="entry name" value="Isochorismatase-like"/>
    <property type="match status" value="1"/>
</dbReference>
<dbReference type="RefSeq" id="WP_061777324.1">
    <property type="nucleotide sequence ID" value="NZ_AYZH01000006.1"/>
</dbReference>
<keyword evidence="2" id="KW-0378">Hydrolase</keyword>
<dbReference type="GO" id="GO:0016787">
    <property type="term" value="F:hydrolase activity"/>
    <property type="evidence" value="ECO:0007669"/>
    <property type="project" value="UniProtKB-KW"/>
</dbReference>
<dbReference type="InterPro" id="IPR000868">
    <property type="entry name" value="Isochorismatase-like_dom"/>
</dbReference>
<dbReference type="PATRIC" id="fig|1423803.3.peg.1803"/>
<comment type="caution">
    <text evidence="4">The sequence shown here is derived from an EMBL/GenBank/DDBJ whole genome shotgun (WGS) entry which is preliminary data.</text>
</comment>
<dbReference type="OrthoDB" id="9785724at2"/>
<dbReference type="InterPro" id="IPR036380">
    <property type="entry name" value="Isochorismatase-like_sf"/>
</dbReference>
<evidence type="ECO:0000259" key="3">
    <source>
        <dbReference type="Pfam" id="PF00857"/>
    </source>
</evidence>
<keyword evidence="5" id="KW-1185">Reference proteome</keyword>
<evidence type="ECO:0000313" key="4">
    <source>
        <dbReference type="EMBL" id="KRN02526.1"/>
    </source>
</evidence>
<gene>
    <name evidence="4" type="ORF">FD13_GL001746</name>
</gene>
<sequence length="165" mass="18477">MADVLLVIDLQNGVCYGEQTAANMPQVIAGVNARIAAYRKAKKPVVFVQHVDEDLVEGTHDWKLIPELDYRDTDPLVAKHHANAFYHTKLRSVLTSFAAESLEICGAQVEYCVDTTTKVDHGIGYDLEMTRGLTTTVDNKFMTAEQTIAFFEGIWNHRFVTMLNA</sequence>
<dbReference type="CDD" id="cd01014">
    <property type="entry name" value="nicotinamidase_related"/>
    <property type="match status" value="1"/>
</dbReference>
<feature type="domain" description="Isochorismatase-like" evidence="3">
    <location>
        <begin position="4"/>
        <end position="127"/>
    </location>
</feature>
<reference evidence="4 5" key="1">
    <citation type="journal article" date="2015" name="Genome Announc.">
        <title>Expanding the biotechnology potential of lactobacilli through comparative genomics of 213 strains and associated genera.</title>
        <authorList>
            <person name="Sun Z."/>
            <person name="Harris H.M."/>
            <person name="McCann A."/>
            <person name="Guo C."/>
            <person name="Argimon S."/>
            <person name="Zhang W."/>
            <person name="Yang X."/>
            <person name="Jeffery I.B."/>
            <person name="Cooney J.C."/>
            <person name="Kagawa T.F."/>
            <person name="Liu W."/>
            <person name="Song Y."/>
            <person name="Salvetti E."/>
            <person name="Wrobel A."/>
            <person name="Rasinkangas P."/>
            <person name="Parkhill J."/>
            <person name="Rea M.C."/>
            <person name="O'Sullivan O."/>
            <person name="Ritari J."/>
            <person name="Douillard F.P."/>
            <person name="Paul Ross R."/>
            <person name="Yang R."/>
            <person name="Briner A.E."/>
            <person name="Felis G.E."/>
            <person name="de Vos W.M."/>
            <person name="Barrangou R."/>
            <person name="Klaenhammer T.R."/>
            <person name="Caufield P.W."/>
            <person name="Cui Y."/>
            <person name="Zhang H."/>
            <person name="O'Toole P.W."/>
        </authorList>
    </citation>
    <scope>NUCLEOTIDE SEQUENCE [LARGE SCALE GENOMIC DNA]</scope>
    <source>
        <strain evidence="4 5">DSM 21775</strain>
    </source>
</reference>
<name>A0A0R2DEX9_9LACO</name>
<dbReference type="PANTHER" id="PTHR43540">
    <property type="entry name" value="PEROXYUREIDOACRYLATE/UREIDOACRYLATE AMIDOHYDROLASE-RELATED"/>
    <property type="match status" value="1"/>
</dbReference>
<dbReference type="EMBL" id="AYZH01000006">
    <property type="protein sequence ID" value="KRN02526.1"/>
    <property type="molecule type" value="Genomic_DNA"/>
</dbReference>
<proteinExistence type="inferred from homology"/>
<evidence type="ECO:0000256" key="2">
    <source>
        <dbReference type="ARBA" id="ARBA00022801"/>
    </source>
</evidence>
<protein>
    <recommendedName>
        <fullName evidence="3">Isochorismatase-like domain-containing protein</fullName>
    </recommendedName>
</protein>
<dbReference type="Pfam" id="PF00857">
    <property type="entry name" value="Isochorismatase"/>
    <property type="match status" value="1"/>
</dbReference>
<evidence type="ECO:0000313" key="5">
    <source>
        <dbReference type="Proteomes" id="UP000051589"/>
    </source>
</evidence>